<dbReference type="EMBL" id="ASGP02000003">
    <property type="protein sequence ID" value="KAH9517566.1"/>
    <property type="molecule type" value="Genomic_DNA"/>
</dbReference>
<dbReference type="Proteomes" id="UP000790347">
    <property type="component" value="Unassembled WGS sequence"/>
</dbReference>
<proteinExistence type="predicted"/>
<accession>A0A922HZV9</accession>
<reference evidence="1" key="2">
    <citation type="journal article" date="2022" name="Res Sq">
        <title>Comparative Genomics Reveals Insights into the Divergent Evolution of Astigmatic Mites and Household Pest Adaptations.</title>
        <authorList>
            <person name="Xiong Q."/>
            <person name="Wan A.T.-Y."/>
            <person name="Liu X.-Y."/>
            <person name="Fung C.S.-H."/>
            <person name="Xiao X."/>
            <person name="Malainual N."/>
            <person name="Hou J."/>
            <person name="Wang L."/>
            <person name="Wang M."/>
            <person name="Yang K."/>
            <person name="Cui Y."/>
            <person name="Leung E."/>
            <person name="Nong W."/>
            <person name="Shin S.-K."/>
            <person name="Au S."/>
            <person name="Jeong K.Y."/>
            <person name="Chew F.T."/>
            <person name="Hui J."/>
            <person name="Leung T.F."/>
            <person name="Tungtrongchitr A."/>
            <person name="Zhong N."/>
            <person name="Liu Z."/>
            <person name="Tsui S."/>
        </authorList>
    </citation>
    <scope>NUCLEOTIDE SEQUENCE</scope>
    <source>
        <strain evidence="1">Derf</strain>
        <tissue evidence="1">Whole organism</tissue>
    </source>
</reference>
<keyword evidence="2" id="KW-1185">Reference proteome</keyword>
<comment type="caution">
    <text evidence="1">The sequence shown here is derived from an EMBL/GenBank/DDBJ whole genome shotgun (WGS) entry which is preliminary data.</text>
</comment>
<reference evidence="1" key="1">
    <citation type="submission" date="2013-05" db="EMBL/GenBank/DDBJ databases">
        <authorList>
            <person name="Yim A.K.Y."/>
            <person name="Chan T.F."/>
            <person name="Ji K.M."/>
            <person name="Liu X.Y."/>
            <person name="Zhou J.W."/>
            <person name="Li R.Q."/>
            <person name="Yang K.Y."/>
            <person name="Li J."/>
            <person name="Li M."/>
            <person name="Law P.T.W."/>
            <person name="Wu Y.L."/>
            <person name="Cai Z.L."/>
            <person name="Qin H."/>
            <person name="Bao Y."/>
            <person name="Leung R.K.K."/>
            <person name="Ng P.K.S."/>
            <person name="Zou J."/>
            <person name="Zhong X.J."/>
            <person name="Ran P.X."/>
            <person name="Zhong N.S."/>
            <person name="Liu Z.G."/>
            <person name="Tsui S.K.W."/>
        </authorList>
    </citation>
    <scope>NUCLEOTIDE SEQUENCE</scope>
    <source>
        <strain evidence="1">Derf</strain>
        <tissue evidence="1">Whole organism</tissue>
    </source>
</reference>
<evidence type="ECO:0000313" key="2">
    <source>
        <dbReference type="Proteomes" id="UP000790347"/>
    </source>
</evidence>
<sequence length="148" mass="17408">MFSISRANPDDRLRTFRLGRALLDKFFRSLPGVFQQHPRCSQTFFEIGGSGLQSIRSSFRIVLHFKESDVTNVTSDTIKEKRKNFVNAMVWMVYNEFYAHQNLSFYVLYYTSLSQKNNFKQTKVFIIDPNKVDGEFLFDHCIMEGVYC</sequence>
<dbReference type="AlphaFoldDB" id="A0A922HZV9"/>
<organism evidence="1 2">
    <name type="scientific">Dermatophagoides farinae</name>
    <name type="common">American house dust mite</name>
    <dbReference type="NCBI Taxonomy" id="6954"/>
    <lineage>
        <taxon>Eukaryota</taxon>
        <taxon>Metazoa</taxon>
        <taxon>Ecdysozoa</taxon>
        <taxon>Arthropoda</taxon>
        <taxon>Chelicerata</taxon>
        <taxon>Arachnida</taxon>
        <taxon>Acari</taxon>
        <taxon>Acariformes</taxon>
        <taxon>Sarcoptiformes</taxon>
        <taxon>Astigmata</taxon>
        <taxon>Psoroptidia</taxon>
        <taxon>Analgoidea</taxon>
        <taxon>Pyroglyphidae</taxon>
        <taxon>Dermatophagoidinae</taxon>
        <taxon>Dermatophagoides</taxon>
    </lineage>
</organism>
<name>A0A922HZV9_DERFA</name>
<protein>
    <submittedName>
        <fullName evidence="1">Uncharacterized protein</fullName>
    </submittedName>
</protein>
<evidence type="ECO:0000313" key="1">
    <source>
        <dbReference type="EMBL" id="KAH9517566.1"/>
    </source>
</evidence>
<gene>
    <name evidence="1" type="ORF">DERF_008228</name>
</gene>